<feature type="domain" description="BZIP" evidence="9">
    <location>
        <begin position="131"/>
        <end position="146"/>
    </location>
</feature>
<dbReference type="GO" id="GO:0000976">
    <property type="term" value="F:transcription cis-regulatory region binding"/>
    <property type="evidence" value="ECO:0007669"/>
    <property type="project" value="InterPro"/>
</dbReference>
<feature type="region of interest" description="Disordered" evidence="8">
    <location>
        <begin position="105"/>
        <end position="127"/>
    </location>
</feature>
<dbReference type="InterPro" id="IPR050936">
    <property type="entry name" value="AP-1-like"/>
</dbReference>
<accession>A0A8J5QLC1</accession>
<feature type="region of interest" description="Disordered" evidence="8">
    <location>
        <begin position="195"/>
        <end position="235"/>
    </location>
</feature>
<feature type="region of interest" description="Disordered" evidence="8">
    <location>
        <begin position="1"/>
        <end position="91"/>
    </location>
</feature>
<evidence type="ECO:0000256" key="4">
    <source>
        <dbReference type="ARBA" id="ARBA00023125"/>
    </source>
</evidence>
<keyword evidence="6" id="KW-0539">Nucleus</keyword>
<comment type="similarity">
    <text evidence="2">Belongs to the bZIP family.</text>
</comment>
<evidence type="ECO:0000256" key="6">
    <source>
        <dbReference type="ARBA" id="ARBA00023242"/>
    </source>
</evidence>
<dbReference type="SMART" id="SM00338">
    <property type="entry name" value="BRLZ"/>
    <property type="match status" value="1"/>
</dbReference>
<evidence type="ECO:0000313" key="11">
    <source>
        <dbReference type="Proteomes" id="UP000694255"/>
    </source>
</evidence>
<keyword evidence="5" id="KW-0804">Transcription</keyword>
<dbReference type="GeneID" id="73470555"/>
<evidence type="ECO:0000313" key="10">
    <source>
        <dbReference type="EMBL" id="KAG7662696.1"/>
    </source>
</evidence>
<gene>
    <name evidence="10" type="ORF">J8A68_003755</name>
</gene>
<evidence type="ECO:0000259" key="9">
    <source>
        <dbReference type="PROSITE" id="PS00036"/>
    </source>
</evidence>
<dbReference type="Pfam" id="PF00170">
    <property type="entry name" value="bZIP_1"/>
    <property type="match status" value="1"/>
</dbReference>
<name>A0A8J5QLC1_9ASCO</name>
<protein>
    <submittedName>
        <fullName evidence="10">KapC</fullName>
    </submittedName>
</protein>
<comment type="caution">
    <text evidence="10">The sequence shown here is derived from an EMBL/GenBank/DDBJ whole genome shotgun (WGS) entry which is preliminary data.</text>
</comment>
<keyword evidence="11" id="KW-1185">Reference proteome</keyword>
<sequence>MNSSFASWANEKEDQNTSDQVKFDTAFRHEADDESSHHHHQNLHHHHHDFPSVEEVTAAAVASARQQQQQQQQQQHIANDQSVGTPGNNSIHDEQVRAAHEALTGAKKSNEQGGGGARGRKKAVPPLSVTKRAVQNRNAQRAYRTRRDQYIKELEAKAAELDHLKQTIDELRNENIQLRDYTIALQSRVIELSPTTPAPTNAQHQMNAGISNDTSHPGIPPPPAVFNKTQYPTDK</sequence>
<dbReference type="GO" id="GO:0001228">
    <property type="term" value="F:DNA-binding transcription activator activity, RNA polymerase II-specific"/>
    <property type="evidence" value="ECO:0007669"/>
    <property type="project" value="TreeGrafter"/>
</dbReference>
<evidence type="ECO:0000256" key="1">
    <source>
        <dbReference type="ARBA" id="ARBA00004123"/>
    </source>
</evidence>
<keyword evidence="4" id="KW-0238">DNA-binding</keyword>
<organism evidence="10 11">
    <name type="scientific">[Candida] subhashii</name>
    <dbReference type="NCBI Taxonomy" id="561895"/>
    <lineage>
        <taxon>Eukaryota</taxon>
        <taxon>Fungi</taxon>
        <taxon>Dikarya</taxon>
        <taxon>Ascomycota</taxon>
        <taxon>Saccharomycotina</taxon>
        <taxon>Pichiomycetes</taxon>
        <taxon>Debaryomycetaceae</taxon>
        <taxon>Spathaspora</taxon>
    </lineage>
</organism>
<keyword evidence="3" id="KW-0805">Transcription regulation</keyword>
<evidence type="ECO:0000256" key="7">
    <source>
        <dbReference type="SAM" id="Coils"/>
    </source>
</evidence>
<dbReference type="CDD" id="cd14688">
    <property type="entry name" value="bZIP_YAP"/>
    <property type="match status" value="1"/>
</dbReference>
<keyword evidence="7" id="KW-0175">Coiled coil</keyword>
<evidence type="ECO:0000256" key="3">
    <source>
        <dbReference type="ARBA" id="ARBA00023015"/>
    </source>
</evidence>
<feature type="compositionally biased region" description="Basic and acidic residues" evidence="8">
    <location>
        <begin position="10"/>
        <end position="36"/>
    </location>
</feature>
<evidence type="ECO:0000256" key="8">
    <source>
        <dbReference type="SAM" id="MobiDB-lite"/>
    </source>
</evidence>
<comment type="subcellular location">
    <subcellularLocation>
        <location evidence="1">Nucleus</location>
    </subcellularLocation>
</comment>
<feature type="compositionally biased region" description="Basic residues" evidence="8">
    <location>
        <begin position="37"/>
        <end position="48"/>
    </location>
</feature>
<reference evidence="10 11" key="1">
    <citation type="journal article" date="2021" name="DNA Res.">
        <title>Genome analysis of Candida subhashii reveals its hybrid nature and dual mitochondrial genome conformations.</title>
        <authorList>
            <person name="Mixao V."/>
            <person name="Hegedusova E."/>
            <person name="Saus E."/>
            <person name="Pryszcz L.P."/>
            <person name="Cillingova A."/>
            <person name="Nosek J."/>
            <person name="Gabaldon T."/>
        </authorList>
    </citation>
    <scope>NUCLEOTIDE SEQUENCE [LARGE SCALE GENOMIC DNA]</scope>
    <source>
        <strain evidence="10 11">CBS 10753</strain>
    </source>
</reference>
<feature type="coiled-coil region" evidence="7">
    <location>
        <begin position="147"/>
        <end position="181"/>
    </location>
</feature>
<dbReference type="AlphaFoldDB" id="A0A8J5QLC1"/>
<dbReference type="Proteomes" id="UP000694255">
    <property type="component" value="Unassembled WGS sequence"/>
</dbReference>
<dbReference type="OrthoDB" id="2593073at2759"/>
<feature type="compositionally biased region" description="Low complexity" evidence="8">
    <location>
        <begin position="53"/>
        <end position="75"/>
    </location>
</feature>
<dbReference type="PANTHER" id="PTHR40621">
    <property type="entry name" value="TRANSCRIPTION FACTOR KAPC-RELATED"/>
    <property type="match status" value="1"/>
</dbReference>
<dbReference type="InterPro" id="IPR004827">
    <property type="entry name" value="bZIP"/>
</dbReference>
<dbReference type="EMBL" id="JAGSYN010000164">
    <property type="protein sequence ID" value="KAG7662696.1"/>
    <property type="molecule type" value="Genomic_DNA"/>
</dbReference>
<dbReference type="PROSITE" id="PS00036">
    <property type="entry name" value="BZIP_BASIC"/>
    <property type="match status" value="1"/>
</dbReference>
<feature type="compositionally biased region" description="Polar residues" evidence="8">
    <location>
        <begin position="195"/>
        <end position="215"/>
    </location>
</feature>
<evidence type="ECO:0000256" key="2">
    <source>
        <dbReference type="ARBA" id="ARBA00007163"/>
    </source>
</evidence>
<evidence type="ECO:0000256" key="5">
    <source>
        <dbReference type="ARBA" id="ARBA00023163"/>
    </source>
</evidence>
<proteinExistence type="inferred from homology"/>
<feature type="compositionally biased region" description="Polar residues" evidence="8">
    <location>
        <begin position="76"/>
        <end position="90"/>
    </location>
</feature>
<dbReference type="GO" id="GO:0090575">
    <property type="term" value="C:RNA polymerase II transcription regulator complex"/>
    <property type="evidence" value="ECO:0007669"/>
    <property type="project" value="TreeGrafter"/>
</dbReference>
<dbReference type="RefSeq" id="XP_049262929.1">
    <property type="nucleotide sequence ID" value="XM_049407643.1"/>
</dbReference>
<dbReference type="PANTHER" id="PTHR40621:SF11">
    <property type="entry name" value="TRANSCRIPTION FACTOR KAPC-RELATED"/>
    <property type="match status" value="1"/>
</dbReference>